<dbReference type="Pfam" id="PF10541">
    <property type="entry name" value="KASH"/>
    <property type="match status" value="1"/>
</dbReference>
<dbReference type="PANTHER" id="PTHR47535">
    <property type="entry name" value="MUSCLE-SPECIFIC PROTEIN 300 KDA, ISOFORM G"/>
    <property type="match status" value="1"/>
</dbReference>
<dbReference type="SMART" id="SM01249">
    <property type="entry name" value="KASH"/>
    <property type="match status" value="1"/>
</dbReference>
<dbReference type="GO" id="GO:0005737">
    <property type="term" value="C:cytoplasm"/>
    <property type="evidence" value="ECO:0007669"/>
    <property type="project" value="TreeGrafter"/>
</dbReference>
<protein>
    <submittedName>
        <fullName evidence="13">Nesprin-3</fullName>
    </submittedName>
</protein>
<dbReference type="InterPro" id="IPR012315">
    <property type="entry name" value="KASH"/>
</dbReference>
<evidence type="ECO:0000256" key="10">
    <source>
        <dbReference type="SAM" id="Phobius"/>
    </source>
</evidence>
<feature type="domain" description="KASH" evidence="11">
    <location>
        <begin position="1099"/>
        <end position="1157"/>
    </location>
</feature>
<organism evidence="12 13">
    <name type="scientific">Clupea harengus</name>
    <name type="common">Atlantic herring</name>
    <dbReference type="NCBI Taxonomy" id="7950"/>
    <lineage>
        <taxon>Eukaryota</taxon>
        <taxon>Metazoa</taxon>
        <taxon>Chordata</taxon>
        <taxon>Craniata</taxon>
        <taxon>Vertebrata</taxon>
        <taxon>Euteleostomi</taxon>
        <taxon>Actinopterygii</taxon>
        <taxon>Neopterygii</taxon>
        <taxon>Teleostei</taxon>
        <taxon>Clupei</taxon>
        <taxon>Clupeiformes</taxon>
        <taxon>Clupeoidei</taxon>
        <taxon>Clupeidae</taxon>
        <taxon>Clupea</taxon>
    </lineage>
</organism>
<dbReference type="GO" id="GO:0034993">
    <property type="term" value="C:meiotic nuclear membrane microtubule tethering complex"/>
    <property type="evidence" value="ECO:0007669"/>
    <property type="project" value="TreeGrafter"/>
</dbReference>
<keyword evidence="12" id="KW-1185">Reference proteome</keyword>
<evidence type="ECO:0000256" key="7">
    <source>
        <dbReference type="ARBA" id="ARBA00046312"/>
    </source>
</evidence>
<feature type="compositionally biased region" description="Gly residues" evidence="9">
    <location>
        <begin position="769"/>
        <end position="783"/>
    </location>
</feature>
<evidence type="ECO:0000313" key="13">
    <source>
        <dbReference type="RefSeq" id="XP_031435760.1"/>
    </source>
</evidence>
<feature type="region of interest" description="Disordered" evidence="9">
    <location>
        <begin position="808"/>
        <end position="989"/>
    </location>
</feature>
<feature type="transmembrane region" description="Helical" evidence="10">
    <location>
        <begin position="1108"/>
        <end position="1126"/>
    </location>
</feature>
<evidence type="ECO:0000256" key="1">
    <source>
        <dbReference type="ARBA" id="ARBA00008619"/>
    </source>
</evidence>
<gene>
    <name evidence="13" type="primary">syne3</name>
</gene>
<feature type="compositionally biased region" description="Acidic residues" evidence="9">
    <location>
        <begin position="808"/>
        <end position="818"/>
    </location>
</feature>
<dbReference type="GO" id="GO:0005640">
    <property type="term" value="C:nuclear outer membrane"/>
    <property type="evidence" value="ECO:0007669"/>
    <property type="project" value="UniProtKB-SubCell"/>
</dbReference>
<dbReference type="KEGG" id="char:105908227"/>
<evidence type="ECO:0000256" key="5">
    <source>
        <dbReference type="ARBA" id="ARBA00023136"/>
    </source>
</evidence>
<dbReference type="RefSeq" id="XP_031435760.1">
    <property type="nucleotide sequence ID" value="XM_031579900.2"/>
</dbReference>
<proteinExistence type="inferred from homology"/>
<feature type="topological domain" description="Perinuclear space" evidence="8">
    <location>
        <begin position="1129"/>
        <end position="1157"/>
    </location>
</feature>
<dbReference type="InterPro" id="IPR057933">
    <property type="entry name" value="SYNE3_dom"/>
</dbReference>
<keyword evidence="3" id="KW-0677">Repeat</keyword>
<evidence type="ECO:0000256" key="2">
    <source>
        <dbReference type="ARBA" id="ARBA00022692"/>
    </source>
</evidence>
<feature type="topological domain" description="Cytoplasmic" evidence="8">
    <location>
        <begin position="1"/>
        <end position="1107"/>
    </location>
</feature>
<evidence type="ECO:0000256" key="6">
    <source>
        <dbReference type="ARBA" id="ARBA00023242"/>
    </source>
</evidence>
<dbReference type="OrthoDB" id="9838382at2759"/>
<dbReference type="GO" id="GO:0007097">
    <property type="term" value="P:nuclear migration"/>
    <property type="evidence" value="ECO:0007669"/>
    <property type="project" value="TreeGrafter"/>
</dbReference>
<evidence type="ECO:0000256" key="3">
    <source>
        <dbReference type="ARBA" id="ARBA00022737"/>
    </source>
</evidence>
<evidence type="ECO:0000256" key="8">
    <source>
        <dbReference type="PROSITE-ProRule" id="PRU00385"/>
    </source>
</evidence>
<dbReference type="Pfam" id="PF25803">
    <property type="entry name" value="Spectrin_SYNE1_2"/>
    <property type="match status" value="1"/>
</dbReference>
<dbReference type="Gene3D" id="1.20.58.60">
    <property type="match status" value="3"/>
</dbReference>
<dbReference type="GeneID" id="105908227"/>
<evidence type="ECO:0000259" key="11">
    <source>
        <dbReference type="PROSITE" id="PS51049"/>
    </source>
</evidence>
<dbReference type="AlphaFoldDB" id="A0A6P8GLQ2"/>
<name>A0A6P8GLQ2_CLUHA</name>
<reference evidence="13" key="1">
    <citation type="submission" date="2025-08" db="UniProtKB">
        <authorList>
            <consortium name="RefSeq"/>
        </authorList>
    </citation>
    <scope>IDENTIFICATION</scope>
</reference>
<dbReference type="GO" id="GO:0045111">
    <property type="term" value="C:intermediate filament cytoskeleton"/>
    <property type="evidence" value="ECO:0007669"/>
    <property type="project" value="Ensembl"/>
</dbReference>
<keyword evidence="6" id="KW-0539">Nucleus</keyword>
<dbReference type="CTD" id="161176"/>
<dbReference type="SMART" id="SM00150">
    <property type="entry name" value="SPEC"/>
    <property type="match status" value="2"/>
</dbReference>
<dbReference type="Pfam" id="PF25804">
    <property type="entry name" value="SYNE3"/>
    <property type="match status" value="1"/>
</dbReference>
<evidence type="ECO:0000256" key="9">
    <source>
        <dbReference type="SAM" id="MobiDB-lite"/>
    </source>
</evidence>
<dbReference type="SUPFAM" id="SSF46966">
    <property type="entry name" value="Spectrin repeat"/>
    <property type="match status" value="3"/>
</dbReference>
<dbReference type="PROSITE" id="PS51049">
    <property type="entry name" value="KASH"/>
    <property type="match status" value="1"/>
</dbReference>
<dbReference type="PANTHER" id="PTHR47535:SF2">
    <property type="entry name" value="NESPRIN-3"/>
    <property type="match status" value="1"/>
</dbReference>
<evidence type="ECO:0000313" key="12">
    <source>
        <dbReference type="Proteomes" id="UP000515152"/>
    </source>
</evidence>
<dbReference type="InterPro" id="IPR052403">
    <property type="entry name" value="LINC-complex_assoc"/>
</dbReference>
<sequence length="1157" mass="130232">MTQQEQHEFGESVDGAVAWMRAVQERLRVNDNTQGPRAALEARLRETERIHESEHDGRLKMDRALVAADVLLQNGDEETRHQTHAKLRDLKALWEETTTYIIHCHSRIEWVWLHWSEYLKAHEEFQAWLAKLDRSLEAAPELQPGVREKLWQVDHTQVTLCDVQAQALLLERLLDEAAALHNRTEDPSVDPEKQDALQDAYSDVQDKAVERLLLVQRIAEEHQQYQDYVNKFQTWLLSKAQEVSLFNEQTDNADNKLQLLQELETSIANEEQTLCHIKGLAEAVRANTTPLGAEELTQEMKELWAAWERLRVSLHEARGRLQSSLDSRGQYQAQCEQLWAGIRDMRALVQRLARELEGKVGDGGGDRTEEQLVAQWRRCTGVRNTLIDEEPRTEKLKEQLKELFHFSQDCKPLSDELLAAVKEYHSLKGRAFRLSSESETGLRQVLQDPLHGFSQWSQMVSQVLEASAEVSEFSHIALLVQNIEKLLRQSLLLQERLSQLQVKRDLLGSVFGPETAEGLLSELSANVRRRELLHSQLLQRKSRLQGLISRTKDFGDAYESIRKKLSFINDQCLASNRLQPDILAKKSQCDQLRVLKRDLEDCEAHITALETLVSSSPTNRAKFECLYTDWNIVYKTLRVRVSECEENIGEHEDFHESLLNVEKWLMIMRQKLESYRSSGGEWSVENRQHEAERALGEFPEKEQQLRQTEFQGQNVLAKTSEEGKVHIVRDLKRLRESWKALHSLSLNLLRLLNEPGSSGSKIRGQSGDTSGGVRGHSSGGQDGAEGVAENTKGPRRCLWAYEGSGDGDGLEMDEDFGELSDHVAPDPGASGVQRGGVAQPNPSHTNGRNGGLSQRGIYGSQSVEDVDSEPSGGGRVRVTPGGSAQQEGLVVCGDPGASRRTGQWVEKHASASTSTSGVEDLPLEDGYGLSSNERSGLEGSSPGSFRTRVTRRDTTTTTTNEGASGRDSGALVTPTKGGRGATGSGERQREFDVWLQRESDKLSGILSSHRTISAKELKIRENTLKALRARVSWGQGQFQQLLDSRSEVEDVELEELRYRWMLHKSKLKDVGDLGDRLRVAEVGAQREELIRTGKEESRCGFLYRVCRVALPLQLLLLALLLLAFLLPMMDEGTSCSLSNNFARSFNIMLRYDGPPPT</sequence>
<evidence type="ECO:0000256" key="4">
    <source>
        <dbReference type="ARBA" id="ARBA00022989"/>
    </source>
</evidence>
<keyword evidence="2 8" id="KW-0812">Transmembrane</keyword>
<dbReference type="Proteomes" id="UP000515152">
    <property type="component" value="Chromosome 14"/>
</dbReference>
<feature type="region of interest" description="Disordered" evidence="9">
    <location>
        <begin position="756"/>
        <end position="791"/>
    </location>
</feature>
<dbReference type="GO" id="GO:0051015">
    <property type="term" value="F:actin filament binding"/>
    <property type="evidence" value="ECO:0007669"/>
    <property type="project" value="TreeGrafter"/>
</dbReference>
<keyword evidence="5 8" id="KW-0472">Membrane</keyword>
<keyword evidence="4 10" id="KW-1133">Transmembrane helix</keyword>
<comment type="similarity">
    <text evidence="1">Belongs to the nesprin family.</text>
</comment>
<dbReference type="InterPro" id="IPR057932">
    <property type="entry name" value="Spectrin_SYNE1_3"/>
</dbReference>
<accession>A0A6P8GLQ2</accession>
<comment type="subcellular location">
    <subcellularLocation>
        <location evidence="7">Nucleus outer membrane</location>
        <topology evidence="7">Single-pass type IV membrane protein</topology>
    </subcellularLocation>
</comment>
<dbReference type="InterPro" id="IPR018159">
    <property type="entry name" value="Spectrin/alpha-actinin"/>
</dbReference>